<comment type="caution">
    <text evidence="1">The sequence shown here is derived from an EMBL/GenBank/DDBJ whole genome shotgun (WGS) entry which is preliminary data.</text>
</comment>
<accession>A0AAV8YFT6</accession>
<sequence length="126" mass="14366">MLVIDFSCHFVQFHTGCLDIFRPSTVATKLLLQSYASARYPVEVTYQIVGYPYHRCCSRQMGSTRTIFCALLNYGTLSADSATRFQWTSLPPKPPGGGRAMKNRNFFRAPFTVYLLKCLKSLFYLV</sequence>
<dbReference type="AlphaFoldDB" id="A0AAV8YFT6"/>
<reference evidence="1" key="1">
    <citation type="journal article" date="2023" name="Insect Mol. Biol.">
        <title>Genome sequencing provides insights into the evolution of gene families encoding plant cell wall-degrading enzymes in longhorned beetles.</title>
        <authorList>
            <person name="Shin N.R."/>
            <person name="Okamura Y."/>
            <person name="Kirsch R."/>
            <person name="Pauchet Y."/>
        </authorList>
    </citation>
    <scope>NUCLEOTIDE SEQUENCE</scope>
    <source>
        <strain evidence="1">AMC_N1</strain>
    </source>
</reference>
<keyword evidence="2" id="KW-1185">Reference proteome</keyword>
<organism evidence="1 2">
    <name type="scientific">Aromia moschata</name>
    <dbReference type="NCBI Taxonomy" id="1265417"/>
    <lineage>
        <taxon>Eukaryota</taxon>
        <taxon>Metazoa</taxon>
        <taxon>Ecdysozoa</taxon>
        <taxon>Arthropoda</taxon>
        <taxon>Hexapoda</taxon>
        <taxon>Insecta</taxon>
        <taxon>Pterygota</taxon>
        <taxon>Neoptera</taxon>
        <taxon>Endopterygota</taxon>
        <taxon>Coleoptera</taxon>
        <taxon>Polyphaga</taxon>
        <taxon>Cucujiformia</taxon>
        <taxon>Chrysomeloidea</taxon>
        <taxon>Cerambycidae</taxon>
        <taxon>Cerambycinae</taxon>
        <taxon>Callichromatini</taxon>
        <taxon>Aromia</taxon>
    </lineage>
</organism>
<protein>
    <submittedName>
        <fullName evidence="1">Uncharacterized protein</fullName>
    </submittedName>
</protein>
<evidence type="ECO:0000313" key="2">
    <source>
        <dbReference type="Proteomes" id="UP001162162"/>
    </source>
</evidence>
<dbReference type="EMBL" id="JAPWTK010000111">
    <property type="protein sequence ID" value="KAJ8949742.1"/>
    <property type="molecule type" value="Genomic_DNA"/>
</dbReference>
<name>A0AAV8YFT6_9CUCU</name>
<proteinExistence type="predicted"/>
<dbReference type="Proteomes" id="UP001162162">
    <property type="component" value="Unassembled WGS sequence"/>
</dbReference>
<evidence type="ECO:0000313" key="1">
    <source>
        <dbReference type="EMBL" id="KAJ8949742.1"/>
    </source>
</evidence>
<gene>
    <name evidence="1" type="ORF">NQ318_005064</name>
</gene>